<sequence>MSALSENFSQKLSKPSRGLICLWCSRGYHESCWQQFANQDDMSHCDYGIFR</sequence>
<comment type="caution">
    <text evidence="1">The sequence shown here is derived from an EMBL/GenBank/DDBJ whole genome shotgun (WGS) entry which is preliminary data.</text>
</comment>
<dbReference type="Proteomes" id="UP000681720">
    <property type="component" value="Unassembled WGS sequence"/>
</dbReference>
<gene>
    <name evidence="1" type="ORF">GIL414_LOCUS39234</name>
</gene>
<organism evidence="1 2">
    <name type="scientific">Rotaria magnacalcarata</name>
    <dbReference type="NCBI Taxonomy" id="392030"/>
    <lineage>
        <taxon>Eukaryota</taxon>
        <taxon>Metazoa</taxon>
        <taxon>Spiralia</taxon>
        <taxon>Gnathifera</taxon>
        <taxon>Rotifera</taxon>
        <taxon>Eurotatoria</taxon>
        <taxon>Bdelloidea</taxon>
        <taxon>Philodinida</taxon>
        <taxon>Philodinidae</taxon>
        <taxon>Rotaria</taxon>
    </lineage>
</organism>
<dbReference type="AlphaFoldDB" id="A0A8S2Z3G3"/>
<feature type="non-terminal residue" evidence="1">
    <location>
        <position position="51"/>
    </location>
</feature>
<protein>
    <submittedName>
        <fullName evidence="1">Uncharacterized protein</fullName>
    </submittedName>
</protein>
<evidence type="ECO:0000313" key="2">
    <source>
        <dbReference type="Proteomes" id="UP000681720"/>
    </source>
</evidence>
<evidence type="ECO:0000313" key="1">
    <source>
        <dbReference type="EMBL" id="CAF4608203.1"/>
    </source>
</evidence>
<accession>A0A8S2Z3G3</accession>
<proteinExistence type="predicted"/>
<reference evidence="1" key="1">
    <citation type="submission" date="2021-02" db="EMBL/GenBank/DDBJ databases">
        <authorList>
            <person name="Nowell W R."/>
        </authorList>
    </citation>
    <scope>NUCLEOTIDE SEQUENCE</scope>
</reference>
<name>A0A8S2Z3G3_9BILA</name>
<dbReference type="EMBL" id="CAJOBJ010105718">
    <property type="protein sequence ID" value="CAF4608203.1"/>
    <property type="molecule type" value="Genomic_DNA"/>
</dbReference>